<evidence type="ECO:0000313" key="6">
    <source>
        <dbReference type="EMBL" id="GAA4283301.1"/>
    </source>
</evidence>
<keyword evidence="7" id="KW-1185">Reference proteome</keyword>
<name>A0ABP8EH63_9MICO</name>
<evidence type="ECO:0000256" key="3">
    <source>
        <dbReference type="ARBA" id="ARBA00023125"/>
    </source>
</evidence>
<keyword evidence="2" id="KW-0805">Transcription regulation</keyword>
<keyword evidence="3" id="KW-0238">DNA-binding</keyword>
<dbReference type="SUPFAM" id="SSF53850">
    <property type="entry name" value="Periplasmic binding protein-like II"/>
    <property type="match status" value="1"/>
</dbReference>
<feature type="domain" description="HTH lysR-type" evidence="5">
    <location>
        <begin position="2"/>
        <end position="59"/>
    </location>
</feature>
<comment type="caution">
    <text evidence="6">The sequence shown here is derived from an EMBL/GenBank/DDBJ whole genome shotgun (WGS) entry which is preliminary data.</text>
</comment>
<accession>A0ABP8EH63</accession>
<dbReference type="PANTHER" id="PTHR30346:SF29">
    <property type="entry name" value="LYSR SUBSTRATE-BINDING"/>
    <property type="match status" value="1"/>
</dbReference>
<reference evidence="7" key="1">
    <citation type="journal article" date="2019" name="Int. J. Syst. Evol. Microbiol.">
        <title>The Global Catalogue of Microorganisms (GCM) 10K type strain sequencing project: providing services to taxonomists for standard genome sequencing and annotation.</title>
        <authorList>
            <consortium name="The Broad Institute Genomics Platform"/>
            <consortium name="The Broad Institute Genome Sequencing Center for Infectious Disease"/>
            <person name="Wu L."/>
            <person name="Ma J."/>
        </authorList>
    </citation>
    <scope>NUCLEOTIDE SEQUENCE [LARGE SCALE GENOMIC DNA]</scope>
    <source>
        <strain evidence="7">JCM 17458</strain>
    </source>
</reference>
<evidence type="ECO:0000259" key="5">
    <source>
        <dbReference type="PROSITE" id="PS50931"/>
    </source>
</evidence>
<dbReference type="Gene3D" id="1.10.10.10">
    <property type="entry name" value="Winged helix-like DNA-binding domain superfamily/Winged helix DNA-binding domain"/>
    <property type="match status" value="1"/>
</dbReference>
<protein>
    <submittedName>
        <fullName evidence="6">LysR family transcriptional regulator</fullName>
    </submittedName>
</protein>
<dbReference type="Proteomes" id="UP001501586">
    <property type="component" value="Unassembled WGS sequence"/>
</dbReference>
<dbReference type="InterPro" id="IPR036390">
    <property type="entry name" value="WH_DNA-bd_sf"/>
</dbReference>
<dbReference type="Gene3D" id="3.40.190.10">
    <property type="entry name" value="Periplasmic binding protein-like II"/>
    <property type="match status" value="2"/>
</dbReference>
<sequence>MIDLHRLAVWRAVVASGSVNRAAANLQYSPATISQHIIALQKSVGLTLYQRRGRGIEPTPVGLRLAEESADVFGSVRRLEAILEDLRTGPSPQLTIGCFSSAAKEWLPAVVAEVVAQFPDLRFEIMIVQPAEVPGRRANDIEILPEIPAEKPTVIPGCTRGELLMEECVLVVAADHRFASAAEVAMADLEPEAWVDPDMHGTPANRVAVLACHAAGFEPRFTAGSDDHYAALAMVAAGIGITVLPRLAARDLPAGLRSVPLVDPTPKRRIALQVRDSVAHLDYVQAAVQQIELQAAASRG</sequence>
<evidence type="ECO:0000256" key="4">
    <source>
        <dbReference type="ARBA" id="ARBA00023163"/>
    </source>
</evidence>
<dbReference type="InterPro" id="IPR005119">
    <property type="entry name" value="LysR_subst-bd"/>
</dbReference>
<dbReference type="PANTHER" id="PTHR30346">
    <property type="entry name" value="TRANSCRIPTIONAL DUAL REGULATOR HCAR-RELATED"/>
    <property type="match status" value="1"/>
</dbReference>
<proteinExistence type="inferred from homology"/>
<dbReference type="SUPFAM" id="SSF46785">
    <property type="entry name" value="Winged helix' DNA-binding domain"/>
    <property type="match status" value="1"/>
</dbReference>
<organism evidence="6 7">
    <name type="scientific">Brevibacterium daeguense</name>
    <dbReference type="NCBI Taxonomy" id="909936"/>
    <lineage>
        <taxon>Bacteria</taxon>
        <taxon>Bacillati</taxon>
        <taxon>Actinomycetota</taxon>
        <taxon>Actinomycetes</taxon>
        <taxon>Micrococcales</taxon>
        <taxon>Brevibacteriaceae</taxon>
        <taxon>Brevibacterium</taxon>
    </lineage>
</organism>
<gene>
    <name evidence="6" type="ORF">GCM10022261_08320</name>
</gene>
<keyword evidence="4" id="KW-0804">Transcription</keyword>
<dbReference type="Pfam" id="PF00126">
    <property type="entry name" value="HTH_1"/>
    <property type="match status" value="1"/>
</dbReference>
<dbReference type="InterPro" id="IPR036388">
    <property type="entry name" value="WH-like_DNA-bd_sf"/>
</dbReference>
<dbReference type="Pfam" id="PF03466">
    <property type="entry name" value="LysR_substrate"/>
    <property type="match status" value="1"/>
</dbReference>
<comment type="similarity">
    <text evidence="1">Belongs to the LysR transcriptional regulatory family.</text>
</comment>
<evidence type="ECO:0000313" key="7">
    <source>
        <dbReference type="Proteomes" id="UP001501586"/>
    </source>
</evidence>
<evidence type="ECO:0000256" key="1">
    <source>
        <dbReference type="ARBA" id="ARBA00009437"/>
    </source>
</evidence>
<dbReference type="InterPro" id="IPR000847">
    <property type="entry name" value="LysR_HTH_N"/>
</dbReference>
<dbReference type="PROSITE" id="PS50931">
    <property type="entry name" value="HTH_LYSR"/>
    <property type="match status" value="1"/>
</dbReference>
<dbReference type="RefSeq" id="WP_236865544.1">
    <property type="nucleotide sequence ID" value="NZ_BAABAZ010000004.1"/>
</dbReference>
<evidence type="ECO:0000256" key="2">
    <source>
        <dbReference type="ARBA" id="ARBA00023015"/>
    </source>
</evidence>
<dbReference type="EMBL" id="BAABAZ010000004">
    <property type="protein sequence ID" value="GAA4283301.1"/>
    <property type="molecule type" value="Genomic_DNA"/>
</dbReference>